<evidence type="ECO:0000313" key="12">
    <source>
        <dbReference type="Proteomes" id="UP000006310"/>
    </source>
</evidence>
<evidence type="ECO:0000256" key="7">
    <source>
        <dbReference type="ARBA" id="ARBA00022824"/>
    </source>
</evidence>
<dbReference type="GO" id="GO:0006488">
    <property type="term" value="P:dolichol-linked oligosaccharide biosynthetic process"/>
    <property type="evidence" value="ECO:0007669"/>
    <property type="project" value="EnsemblFungi"/>
</dbReference>
<dbReference type="eggNOG" id="KOG2291">
    <property type="taxonomic scope" value="Eukaryota"/>
</dbReference>
<keyword evidence="6 10" id="KW-0732">Signal</keyword>
<evidence type="ECO:0000256" key="3">
    <source>
        <dbReference type="ARBA" id="ARBA00004922"/>
    </source>
</evidence>
<dbReference type="STRING" id="1071383.J7S1V1"/>
<keyword evidence="9 10" id="KW-0472">Membrane</keyword>
<evidence type="ECO:0000256" key="4">
    <source>
        <dbReference type="ARBA" id="ARBA00008905"/>
    </source>
</evidence>
<dbReference type="GeneID" id="34527394"/>
<dbReference type="PANTHER" id="PTHR21049:SF0">
    <property type="entry name" value="DOLICHYL-DIPHOSPHOOLIGOSACCHARIDE--PROTEIN GLYCOSYLTRANSFERASE SUBUNIT 1"/>
    <property type="match status" value="1"/>
</dbReference>
<comment type="pathway">
    <text evidence="3 10">Protein modification; protein glycosylation.</text>
</comment>
<feature type="transmembrane region" description="Helical" evidence="10">
    <location>
        <begin position="444"/>
        <end position="461"/>
    </location>
</feature>
<dbReference type="OMA" id="RYEYARE"/>
<evidence type="ECO:0000256" key="5">
    <source>
        <dbReference type="ARBA" id="ARBA00022692"/>
    </source>
</evidence>
<dbReference type="InterPro" id="IPR007676">
    <property type="entry name" value="Ribophorin_I"/>
</dbReference>
<dbReference type="GO" id="GO:0008250">
    <property type="term" value="C:oligosaccharyltransferase complex"/>
    <property type="evidence" value="ECO:0007669"/>
    <property type="project" value="UniProtKB-UniRule"/>
</dbReference>
<dbReference type="EMBL" id="HE978321">
    <property type="protein sequence ID" value="CCK71662.1"/>
    <property type="molecule type" value="Genomic_DNA"/>
</dbReference>
<dbReference type="GO" id="GO:0018279">
    <property type="term" value="P:protein N-linked glycosylation via asparagine"/>
    <property type="evidence" value="ECO:0007669"/>
    <property type="project" value="EnsemblFungi"/>
</dbReference>
<evidence type="ECO:0000256" key="2">
    <source>
        <dbReference type="ARBA" id="ARBA00004115"/>
    </source>
</evidence>
<dbReference type="Proteomes" id="UP000006310">
    <property type="component" value="Chromosome 8"/>
</dbReference>
<dbReference type="KEGG" id="kng:KNAG_0H02470"/>
<comment type="similarity">
    <text evidence="4 10">Belongs to the OST1 family.</text>
</comment>
<dbReference type="AlphaFoldDB" id="J7S1V1"/>
<evidence type="ECO:0000256" key="1">
    <source>
        <dbReference type="ARBA" id="ARBA00002791"/>
    </source>
</evidence>
<comment type="subunit">
    <text evidence="10">Component of the oligosaccharyltransferase (OST) complex.</text>
</comment>
<evidence type="ECO:0000256" key="9">
    <source>
        <dbReference type="ARBA" id="ARBA00023136"/>
    </source>
</evidence>
<evidence type="ECO:0000256" key="8">
    <source>
        <dbReference type="ARBA" id="ARBA00022989"/>
    </source>
</evidence>
<gene>
    <name evidence="11" type="primary">KNAG0H02470</name>
    <name evidence="11" type="ordered locus">KNAG_0H02470</name>
</gene>
<organism evidence="11 12">
    <name type="scientific">Huiozyma naganishii (strain ATCC MYA-139 / BCRC 22969 / CBS 8797 / KCTC 17520 / NBRC 10181 / NCYC 3082 / Yp74L-3)</name>
    <name type="common">Yeast</name>
    <name type="synonym">Kazachstania naganishii</name>
    <dbReference type="NCBI Taxonomy" id="1071383"/>
    <lineage>
        <taxon>Eukaryota</taxon>
        <taxon>Fungi</taxon>
        <taxon>Dikarya</taxon>
        <taxon>Ascomycota</taxon>
        <taxon>Saccharomycotina</taxon>
        <taxon>Saccharomycetes</taxon>
        <taxon>Saccharomycetales</taxon>
        <taxon>Saccharomycetaceae</taxon>
        <taxon>Huiozyma</taxon>
    </lineage>
</organism>
<dbReference type="Pfam" id="PF04597">
    <property type="entry name" value="Ribophorin_I"/>
    <property type="match status" value="1"/>
</dbReference>
<dbReference type="OrthoDB" id="310030at2759"/>
<evidence type="ECO:0000256" key="6">
    <source>
        <dbReference type="ARBA" id="ARBA00022729"/>
    </source>
</evidence>
<evidence type="ECO:0000313" key="11">
    <source>
        <dbReference type="EMBL" id="CCK71662.1"/>
    </source>
</evidence>
<comment type="function">
    <text evidence="1 10">Subunit of the oligosaccharyl transferase (OST) complex that catalyzes the initial transfer of a defined glycan (Glc(3)Man(9)GlcNAc(2) in eukaryotes) from the lipid carrier dolichol-pyrophosphate to an asparagine residue within an Asn-X-Ser/Thr consensus motif in nascent polypeptide chains, the first step in protein N-glycosylation. N-glycosylation occurs cotranslationally and the complex associates with the Sec61 complex at the channel-forming translocon complex that mediates protein translocation across the endoplasmic reticulum (ER). All subunits are required for a maximal enzyme activity.</text>
</comment>
<reference evidence="12" key="2">
    <citation type="submission" date="2012-08" db="EMBL/GenBank/DDBJ databases">
        <title>Genome sequence of Kazachstania naganishii.</title>
        <authorList>
            <person name="Gordon J.L."/>
            <person name="Armisen D."/>
            <person name="Proux-Wera E."/>
            <person name="OhEigeartaigh S.S."/>
            <person name="Byrne K.P."/>
            <person name="Wolfe K.H."/>
        </authorList>
    </citation>
    <scope>NUCLEOTIDE SEQUENCE [LARGE SCALE GENOMIC DNA]</scope>
    <source>
        <strain evidence="12">ATCC MYA-139 / BCRC 22969 / CBS 8797 / CCRC 22969 / KCTC 17520 / NBRC 10181 / NCYC 3082</strain>
    </source>
</reference>
<reference evidence="11 12" key="1">
    <citation type="journal article" date="2011" name="Proc. Natl. Acad. Sci. U.S.A.">
        <title>Evolutionary erosion of yeast sex chromosomes by mating-type switching accidents.</title>
        <authorList>
            <person name="Gordon J.L."/>
            <person name="Armisen D."/>
            <person name="Proux-Wera E."/>
            <person name="Oheigeartaigh S.S."/>
            <person name="Byrne K.P."/>
            <person name="Wolfe K.H."/>
        </authorList>
    </citation>
    <scope>NUCLEOTIDE SEQUENCE [LARGE SCALE GENOMIC DNA]</scope>
    <source>
        <strain evidence="12">ATCC MYA-139 / BCRC 22969 / CBS 8797 / CCRC 22969 / KCTC 17520 / NBRC 10181 / NCYC 3082</strain>
    </source>
</reference>
<dbReference type="UniPathway" id="UPA00378"/>
<protein>
    <recommendedName>
        <fullName evidence="10">Dolichyl-diphosphooligosaccharide--protein glycosyltransferase subunit 1</fullName>
    </recommendedName>
</protein>
<keyword evidence="8 10" id="KW-1133">Transmembrane helix</keyword>
<sequence>MRLPLSWALSTLLVFCQLVVSITPEGWENVQFDRIVDVRSTYTVETYELTAKNTGSEATTQYYLALPERVFQNLSMFTAALHGVDAFLNCYVYDGETQLDDGVRLSYGIIELPSPVAPGKEVQIAAKVFYNEAGLPYPEHIPLNGDQQLRFQTQRQPLSPYFTEKSSLQVISNTPVSEYDAKTDTLQELNKEGNAFVVDQWENVSPFKVDELDMVYKHNLPLKEVINLQRDIWVSHWASTVQFQEYYEMTNKGAKLDKGFSRLEYMKASQNQMTQLGMTPFASLLEMNLPDESTEQFFTDKVGMVSTYEKLGSSLFLRPRFPIFGGWFYNFTIGWTNPLENFVSSYPDDNEVFLLNVPLLNGPKDTVYDHASISIFLPENAELLDTGVPIPLETVSVDTEFSYFDFGTGHTKVTFQFKNLFTDMNKAEILVKYRFTKNSLFRKPITIAGYFFALLMSFFVLKSINLKVTSEN</sequence>
<keyword evidence="7 10" id="KW-0256">Endoplasmic reticulum</keyword>
<feature type="chain" id="PRO_5005136973" description="Dolichyl-diphosphooligosaccharide--protein glycosyltransferase subunit 1" evidence="10">
    <location>
        <begin position="22"/>
        <end position="472"/>
    </location>
</feature>
<name>J7S1V1_HUIN7</name>
<comment type="subcellular location">
    <subcellularLocation>
        <location evidence="2 10">Endoplasmic reticulum membrane</location>
        <topology evidence="2 10">Single-pass type I membrane protein</topology>
    </subcellularLocation>
</comment>
<accession>J7S1V1</accession>
<keyword evidence="5 10" id="KW-0812">Transmembrane</keyword>
<evidence type="ECO:0000256" key="10">
    <source>
        <dbReference type="RuleBase" id="RU361143"/>
    </source>
</evidence>
<dbReference type="RefSeq" id="XP_022465907.1">
    <property type="nucleotide sequence ID" value="XM_022609519.1"/>
</dbReference>
<keyword evidence="12" id="KW-1185">Reference proteome</keyword>
<feature type="signal peptide" evidence="10">
    <location>
        <begin position="1"/>
        <end position="21"/>
    </location>
</feature>
<dbReference type="HOGENOM" id="CLU_031381_1_0_1"/>
<proteinExistence type="inferred from homology"/>
<dbReference type="GO" id="GO:0005198">
    <property type="term" value="F:structural molecule activity"/>
    <property type="evidence" value="ECO:0007669"/>
    <property type="project" value="EnsemblFungi"/>
</dbReference>
<dbReference type="PANTHER" id="PTHR21049">
    <property type="entry name" value="RIBOPHORIN I"/>
    <property type="match status" value="1"/>
</dbReference>